<evidence type="ECO:0000313" key="1">
    <source>
        <dbReference type="EMBL" id="MFC3880470.1"/>
    </source>
</evidence>
<evidence type="ECO:0000313" key="2">
    <source>
        <dbReference type="Proteomes" id="UP001595805"/>
    </source>
</evidence>
<organism evidence="1 2">
    <name type="scientific">Algoriphagus namhaensis</name>
    <dbReference type="NCBI Taxonomy" id="915353"/>
    <lineage>
        <taxon>Bacteria</taxon>
        <taxon>Pseudomonadati</taxon>
        <taxon>Bacteroidota</taxon>
        <taxon>Cytophagia</taxon>
        <taxon>Cytophagales</taxon>
        <taxon>Cyclobacteriaceae</taxon>
        <taxon>Algoriphagus</taxon>
    </lineage>
</organism>
<evidence type="ECO:0008006" key="3">
    <source>
        <dbReference type="Google" id="ProtNLM"/>
    </source>
</evidence>
<dbReference type="Proteomes" id="UP001595805">
    <property type="component" value="Unassembled WGS sequence"/>
</dbReference>
<protein>
    <recommendedName>
        <fullName evidence="3">DUF481 domain-containing protein</fullName>
    </recommendedName>
</protein>
<dbReference type="RefSeq" id="WP_377905828.1">
    <property type="nucleotide sequence ID" value="NZ_JBHRZS010000007.1"/>
</dbReference>
<dbReference type="EMBL" id="JBHRZS010000007">
    <property type="protein sequence ID" value="MFC3880470.1"/>
    <property type="molecule type" value="Genomic_DNA"/>
</dbReference>
<comment type="caution">
    <text evidence="1">The sequence shown here is derived from an EMBL/GenBank/DDBJ whole genome shotgun (WGS) entry which is preliminary data.</text>
</comment>
<name>A0ABV8AU26_9BACT</name>
<proteinExistence type="predicted"/>
<gene>
    <name evidence="1" type="ORF">ACFOSV_09800</name>
</gene>
<reference evidence="2" key="1">
    <citation type="journal article" date="2019" name="Int. J. Syst. Evol. Microbiol.">
        <title>The Global Catalogue of Microorganisms (GCM) 10K type strain sequencing project: providing services to taxonomists for standard genome sequencing and annotation.</title>
        <authorList>
            <consortium name="The Broad Institute Genomics Platform"/>
            <consortium name="The Broad Institute Genome Sequencing Center for Infectious Disease"/>
            <person name="Wu L."/>
            <person name="Ma J."/>
        </authorList>
    </citation>
    <scope>NUCLEOTIDE SEQUENCE [LARGE SCALE GENOMIC DNA]</scope>
    <source>
        <strain evidence="2">CCUG 60523</strain>
    </source>
</reference>
<accession>A0ABV8AU26</accession>
<sequence>MRNASFELKKLIIVLIAFLLSTLNSFAQHKQPPIPFEIFFGNEAVFSQLIINRDFSPESKFSLFSLTTYTSGYNQDGYENDLALINQITYDLGKGFGFMGGINVNAAVGLTPVIGPKHVYASRKFLAVSILSYSVDGKHDLSFFGSYEFKPPLNRNLSLYTRFQALLNESIGESRHNRSFMYLRIGLKKRNLNYGLGANLDQYGPDKNFTDNYGLFIGWDF</sequence>
<keyword evidence="2" id="KW-1185">Reference proteome</keyword>